<evidence type="ECO:0000259" key="4">
    <source>
        <dbReference type="Pfam" id="PF00085"/>
    </source>
</evidence>
<evidence type="ECO:0000256" key="2">
    <source>
        <dbReference type="ARBA" id="ARBA00023004"/>
    </source>
</evidence>
<dbReference type="Proteomes" id="UP000095287">
    <property type="component" value="Unplaced"/>
</dbReference>
<evidence type="ECO:0000313" key="7">
    <source>
        <dbReference type="WBParaSite" id="L893_g4362.t1"/>
    </source>
</evidence>
<sequence>MALVHLKTKEEFEKFIANQGTVAVHFGASWADPCSSVDVILTEYMKEMKDLKAARIEAEEVADVSLKYAITAAPTVVIFKNGADVGKVNGFNPVELREAITKLSFVSGAPKEAEPAAKEDLNDRLKRLINKSRLALFMKGNPQQPRCGFSRQMIELLKNVNADYWSFDILSDEEVRQGLKVYSNWPTFPQLYLDGELLGGLDVVREELQDPEFVANLPKLS</sequence>
<dbReference type="GO" id="GO:0006879">
    <property type="term" value="P:intracellular iron ion homeostasis"/>
    <property type="evidence" value="ECO:0007669"/>
    <property type="project" value="TreeGrafter"/>
</dbReference>
<reference evidence="7" key="1">
    <citation type="submission" date="2016-11" db="UniProtKB">
        <authorList>
            <consortium name="WormBaseParasite"/>
        </authorList>
    </citation>
    <scope>IDENTIFICATION</scope>
</reference>
<keyword evidence="6" id="KW-1185">Reference proteome</keyword>
<feature type="domain" description="Glutaredoxin" evidence="5">
    <location>
        <begin position="136"/>
        <end position="197"/>
    </location>
</feature>
<dbReference type="Pfam" id="PF00085">
    <property type="entry name" value="Thioredoxin"/>
    <property type="match status" value="1"/>
</dbReference>
<name>A0A1I8ACJ4_9BILA</name>
<proteinExistence type="predicted"/>
<evidence type="ECO:0000256" key="3">
    <source>
        <dbReference type="ARBA" id="ARBA00023014"/>
    </source>
</evidence>
<dbReference type="GO" id="GO:0005829">
    <property type="term" value="C:cytosol"/>
    <property type="evidence" value="ECO:0007669"/>
    <property type="project" value="TreeGrafter"/>
</dbReference>
<dbReference type="PROSITE" id="PS51354">
    <property type="entry name" value="GLUTAREDOXIN_2"/>
    <property type="match status" value="1"/>
</dbReference>
<dbReference type="SUPFAM" id="SSF52833">
    <property type="entry name" value="Thioredoxin-like"/>
    <property type="match status" value="2"/>
</dbReference>
<keyword evidence="2" id="KW-0408">Iron</keyword>
<accession>A0A1I8ACJ4</accession>
<dbReference type="InterPro" id="IPR002109">
    <property type="entry name" value="Glutaredoxin"/>
</dbReference>
<evidence type="ECO:0000313" key="6">
    <source>
        <dbReference type="Proteomes" id="UP000095287"/>
    </source>
</evidence>
<evidence type="ECO:0000259" key="5">
    <source>
        <dbReference type="Pfam" id="PF00462"/>
    </source>
</evidence>
<dbReference type="GO" id="GO:0046872">
    <property type="term" value="F:metal ion binding"/>
    <property type="evidence" value="ECO:0007669"/>
    <property type="project" value="UniProtKB-KW"/>
</dbReference>
<dbReference type="GO" id="GO:0051536">
    <property type="term" value="F:iron-sulfur cluster binding"/>
    <property type="evidence" value="ECO:0007669"/>
    <property type="project" value="UniProtKB-KW"/>
</dbReference>
<dbReference type="WBParaSite" id="L893_g4362.t1">
    <property type="protein sequence ID" value="L893_g4362.t1"/>
    <property type="gene ID" value="L893_g4362"/>
</dbReference>
<dbReference type="Gene3D" id="3.40.30.10">
    <property type="entry name" value="Glutaredoxin"/>
    <property type="match status" value="2"/>
</dbReference>
<dbReference type="Pfam" id="PF00462">
    <property type="entry name" value="Glutaredoxin"/>
    <property type="match status" value="1"/>
</dbReference>
<dbReference type="InterPro" id="IPR004480">
    <property type="entry name" value="Monothiol_GRX-rel"/>
</dbReference>
<keyword evidence="1" id="KW-0479">Metal-binding</keyword>
<dbReference type="GO" id="GO:0005634">
    <property type="term" value="C:nucleus"/>
    <property type="evidence" value="ECO:0007669"/>
    <property type="project" value="TreeGrafter"/>
</dbReference>
<keyword evidence="3" id="KW-0411">Iron-sulfur</keyword>
<organism evidence="6 7">
    <name type="scientific">Steinernema glaseri</name>
    <dbReference type="NCBI Taxonomy" id="37863"/>
    <lineage>
        <taxon>Eukaryota</taxon>
        <taxon>Metazoa</taxon>
        <taxon>Ecdysozoa</taxon>
        <taxon>Nematoda</taxon>
        <taxon>Chromadorea</taxon>
        <taxon>Rhabditida</taxon>
        <taxon>Tylenchina</taxon>
        <taxon>Panagrolaimomorpha</taxon>
        <taxon>Strongyloidoidea</taxon>
        <taxon>Steinernematidae</taxon>
        <taxon>Steinernema</taxon>
    </lineage>
</organism>
<protein>
    <submittedName>
        <fullName evidence="7">Glutaredoxin domain-containing protein</fullName>
    </submittedName>
</protein>
<dbReference type="PANTHER" id="PTHR10293">
    <property type="entry name" value="GLUTAREDOXIN FAMILY MEMBER"/>
    <property type="match status" value="1"/>
</dbReference>
<feature type="domain" description="Thioredoxin" evidence="4">
    <location>
        <begin position="5"/>
        <end position="101"/>
    </location>
</feature>
<dbReference type="FunFam" id="3.40.30.10:FF:000012">
    <property type="entry name" value="Monothiol glutaredoxin"/>
    <property type="match status" value="1"/>
</dbReference>
<dbReference type="InterPro" id="IPR036249">
    <property type="entry name" value="Thioredoxin-like_sf"/>
</dbReference>
<dbReference type="AlphaFoldDB" id="A0A1I8ACJ4"/>
<dbReference type="InterPro" id="IPR033658">
    <property type="entry name" value="GRX_PICOT-like"/>
</dbReference>
<dbReference type="CDD" id="cd03028">
    <property type="entry name" value="GRX_PICOT_like"/>
    <property type="match status" value="1"/>
</dbReference>
<evidence type="ECO:0000256" key="1">
    <source>
        <dbReference type="ARBA" id="ARBA00022723"/>
    </source>
</evidence>
<dbReference type="PANTHER" id="PTHR10293:SF73">
    <property type="entry name" value="GLUTAREDOXIN-3"/>
    <property type="match status" value="1"/>
</dbReference>
<dbReference type="InterPro" id="IPR013766">
    <property type="entry name" value="Thioredoxin_domain"/>
</dbReference>